<dbReference type="KEGG" id="mmab:HQ865_05305"/>
<keyword evidence="1" id="KW-0472">Membrane</keyword>
<dbReference type="RefSeq" id="WP_173413887.1">
    <property type="nucleotide sequence ID" value="NZ_CP054139.1"/>
</dbReference>
<protein>
    <submittedName>
        <fullName evidence="4">DUF4974 domain-containing protein</fullName>
    </submittedName>
</protein>
<evidence type="ECO:0000256" key="1">
    <source>
        <dbReference type="SAM" id="Phobius"/>
    </source>
</evidence>
<feature type="domain" description="Protein FecR C-terminal" evidence="3">
    <location>
        <begin position="311"/>
        <end position="379"/>
    </location>
</feature>
<dbReference type="PANTHER" id="PTHR30273">
    <property type="entry name" value="PERIPLASMIC SIGNAL SENSOR AND SIGMA FACTOR ACTIVATOR FECR-RELATED"/>
    <property type="match status" value="1"/>
</dbReference>
<dbReference type="Gene3D" id="2.60.120.1440">
    <property type="match status" value="1"/>
</dbReference>
<evidence type="ECO:0000313" key="5">
    <source>
        <dbReference type="Proteomes" id="UP000505355"/>
    </source>
</evidence>
<dbReference type="Gene3D" id="3.55.50.30">
    <property type="match status" value="1"/>
</dbReference>
<reference evidence="4 5" key="1">
    <citation type="submission" date="2020-05" db="EMBL/GenBank/DDBJ databases">
        <title>Mucilaginibacter mali sp. nov.</title>
        <authorList>
            <person name="Kim H.S."/>
            <person name="Lee K.C."/>
            <person name="Suh M.K."/>
            <person name="Kim J.-S."/>
            <person name="Han K.-I."/>
            <person name="Eom M.K."/>
            <person name="Shin Y.K."/>
            <person name="Lee J.-S."/>
        </authorList>
    </citation>
    <scope>NUCLEOTIDE SEQUENCE [LARGE SCALE GENOMIC DNA]</scope>
    <source>
        <strain evidence="4 5">G2-14</strain>
    </source>
</reference>
<feature type="domain" description="FecR protein" evidence="2">
    <location>
        <begin position="168"/>
        <end position="265"/>
    </location>
</feature>
<organism evidence="4 5">
    <name type="scientific">Mucilaginibacter mali</name>
    <dbReference type="NCBI Taxonomy" id="2740462"/>
    <lineage>
        <taxon>Bacteria</taxon>
        <taxon>Pseudomonadati</taxon>
        <taxon>Bacteroidota</taxon>
        <taxon>Sphingobacteriia</taxon>
        <taxon>Sphingobacteriales</taxon>
        <taxon>Sphingobacteriaceae</taxon>
        <taxon>Mucilaginibacter</taxon>
    </lineage>
</organism>
<keyword evidence="5" id="KW-1185">Reference proteome</keyword>
<proteinExistence type="predicted"/>
<sequence>MNKELFQNLISKVENGTATDEELSRYNAYMNRLAPAQTSAGTDIGDEEAVRNELWQAIQNATTPAPRVIKWPRLLGVAAVLLLGVAIGVKFLMPALKPENKWHAQIDHDIKPIGNSATLTLSGGRKIILTNAANGVLAMQPNAVIQQPVSGQISYSGNAKNIGPPVYDTLTTPAGGVYSLKLADGTMVWLNASTSLTFPEAFTGTRREIRLLHGEAYFEVAHKANALFVVNTPKGSVEDIGTHFNINAYPDEPVEKTTLLEGSVRVGTSYYARAVLVPGQQAQLNSSTIKPLTVTDDFDMDEAMAWKNGLFVFNNEKLGSIMQKISSWYNVKIAYKSEAVKNEVFLGSVSRFKNVSEVMEMLERTGNIHFELKNNVILIKPKQ</sequence>
<feature type="transmembrane region" description="Helical" evidence="1">
    <location>
        <begin position="74"/>
        <end position="93"/>
    </location>
</feature>
<dbReference type="Proteomes" id="UP000505355">
    <property type="component" value="Chromosome"/>
</dbReference>
<dbReference type="Pfam" id="PF04773">
    <property type="entry name" value="FecR"/>
    <property type="match status" value="1"/>
</dbReference>
<dbReference type="GO" id="GO:0016989">
    <property type="term" value="F:sigma factor antagonist activity"/>
    <property type="evidence" value="ECO:0007669"/>
    <property type="project" value="TreeGrafter"/>
</dbReference>
<gene>
    <name evidence="4" type="ORF">HQ865_05305</name>
</gene>
<dbReference type="EMBL" id="CP054139">
    <property type="protein sequence ID" value="QKJ29192.1"/>
    <property type="molecule type" value="Genomic_DNA"/>
</dbReference>
<evidence type="ECO:0000313" key="4">
    <source>
        <dbReference type="EMBL" id="QKJ29192.1"/>
    </source>
</evidence>
<keyword evidence="1" id="KW-0812">Transmembrane</keyword>
<accession>A0A7D4QDU2</accession>
<dbReference type="InterPro" id="IPR032508">
    <property type="entry name" value="FecR_C"/>
</dbReference>
<keyword evidence="1" id="KW-1133">Transmembrane helix</keyword>
<dbReference type="PANTHER" id="PTHR30273:SF2">
    <property type="entry name" value="PROTEIN FECR"/>
    <property type="match status" value="1"/>
</dbReference>
<dbReference type="AlphaFoldDB" id="A0A7D4QDU2"/>
<dbReference type="Pfam" id="PF16344">
    <property type="entry name" value="FecR_C"/>
    <property type="match status" value="1"/>
</dbReference>
<evidence type="ECO:0000259" key="2">
    <source>
        <dbReference type="Pfam" id="PF04773"/>
    </source>
</evidence>
<evidence type="ECO:0000259" key="3">
    <source>
        <dbReference type="Pfam" id="PF16344"/>
    </source>
</evidence>
<dbReference type="InterPro" id="IPR012373">
    <property type="entry name" value="Ferrdict_sens_TM"/>
</dbReference>
<dbReference type="InterPro" id="IPR006860">
    <property type="entry name" value="FecR"/>
</dbReference>
<name>A0A7D4QDU2_9SPHI</name>